<feature type="transmembrane region" description="Helical" evidence="5">
    <location>
        <begin position="316"/>
        <end position="338"/>
    </location>
</feature>
<dbReference type="RefSeq" id="WP_277276100.1">
    <property type="nucleotide sequence ID" value="NZ_JAROCY010000005.1"/>
</dbReference>
<keyword evidence="2 5" id="KW-0812">Transmembrane</keyword>
<proteinExistence type="predicted"/>
<dbReference type="PROSITE" id="PS50850">
    <property type="entry name" value="MFS"/>
    <property type="match status" value="1"/>
</dbReference>
<dbReference type="InterPro" id="IPR036259">
    <property type="entry name" value="MFS_trans_sf"/>
</dbReference>
<feature type="transmembrane region" description="Helical" evidence="5">
    <location>
        <begin position="104"/>
        <end position="122"/>
    </location>
</feature>
<dbReference type="Gene3D" id="1.20.1250.20">
    <property type="entry name" value="MFS general substrate transporter like domains"/>
    <property type="match status" value="2"/>
</dbReference>
<dbReference type="InterPro" id="IPR020846">
    <property type="entry name" value="MFS_dom"/>
</dbReference>
<dbReference type="InterPro" id="IPR011701">
    <property type="entry name" value="MFS"/>
</dbReference>
<feature type="transmembrane region" description="Helical" evidence="5">
    <location>
        <begin position="291"/>
        <end position="310"/>
    </location>
</feature>
<feature type="transmembrane region" description="Helical" evidence="5">
    <location>
        <begin position="379"/>
        <end position="401"/>
    </location>
</feature>
<feature type="transmembrane region" description="Helical" evidence="5">
    <location>
        <begin position="50"/>
        <end position="67"/>
    </location>
</feature>
<name>A0ABT6CGJ3_9SPHN</name>
<evidence type="ECO:0000256" key="2">
    <source>
        <dbReference type="ARBA" id="ARBA00022692"/>
    </source>
</evidence>
<evidence type="ECO:0000259" key="6">
    <source>
        <dbReference type="PROSITE" id="PS50850"/>
    </source>
</evidence>
<keyword evidence="3 5" id="KW-1133">Transmembrane helix</keyword>
<feature type="transmembrane region" description="Helical" evidence="5">
    <location>
        <begin position="12"/>
        <end position="30"/>
    </location>
</feature>
<keyword evidence="4 5" id="KW-0472">Membrane</keyword>
<dbReference type="PRINTS" id="PR01035">
    <property type="entry name" value="TCRTETA"/>
</dbReference>
<dbReference type="InterPro" id="IPR001958">
    <property type="entry name" value="Tet-R_TetA/multi-R_MdtG-like"/>
</dbReference>
<evidence type="ECO:0000313" key="8">
    <source>
        <dbReference type="Proteomes" id="UP001222770"/>
    </source>
</evidence>
<keyword evidence="8" id="KW-1185">Reference proteome</keyword>
<comment type="caution">
    <text evidence="7">The sequence shown here is derived from an EMBL/GenBank/DDBJ whole genome shotgun (WGS) entry which is preliminary data.</text>
</comment>
<protein>
    <submittedName>
        <fullName evidence="7">MFS transporter</fullName>
    </submittedName>
</protein>
<evidence type="ECO:0000256" key="4">
    <source>
        <dbReference type="ARBA" id="ARBA00023136"/>
    </source>
</evidence>
<dbReference type="Pfam" id="PF07690">
    <property type="entry name" value="MFS_1"/>
    <property type="match status" value="1"/>
</dbReference>
<accession>A0ABT6CGJ3</accession>
<dbReference type="EMBL" id="JAROCY010000005">
    <property type="protein sequence ID" value="MDF8332896.1"/>
    <property type="molecule type" value="Genomic_DNA"/>
</dbReference>
<feature type="transmembrane region" description="Helical" evidence="5">
    <location>
        <begin position="79"/>
        <end position="98"/>
    </location>
</feature>
<gene>
    <name evidence="7" type="ORF">POM99_06775</name>
</gene>
<feature type="transmembrane region" description="Helical" evidence="5">
    <location>
        <begin position="171"/>
        <end position="191"/>
    </location>
</feature>
<sequence>MVTAEQQRSGAGSTTALVGLLALAMLLNFVDRGALGLAAPRMQADLGLTATQFGVAASAFFWTYGLLQPLLGWVGDRFRVYLVLACGLGLWALATMLMGWANGLLALVLLRLLLGFGESFVFPCTSKIIALHVPVERRGIANAVVAVGLALGPAAGTLAGGAILAQHGWRPVFITFGAITLAWLVPWLWLVRRLPPVPQASGQASFTYTRLLRQKALWLTGLCHITANYSFFFISIWLPLYLVKARGLPIGTMAGLVATVFAVQAVASLLIGQVSDRMVRSGASEDAVRRWFSVGGQVALAIGITGIAFAQGQAALTAWLVFTGAALAPGPTMVFAIGQMFAGPRLSGSWIGWQNAIGSLSGVIGPIVTGGIVDRSGGYGWAFAFAAGISLLGAALFAWVLPPIRQIEID</sequence>
<feature type="transmembrane region" description="Helical" evidence="5">
    <location>
        <begin position="250"/>
        <end position="271"/>
    </location>
</feature>
<dbReference type="PANTHER" id="PTHR11662:SF399">
    <property type="entry name" value="FI19708P1-RELATED"/>
    <property type="match status" value="1"/>
</dbReference>
<dbReference type="PANTHER" id="PTHR11662">
    <property type="entry name" value="SOLUTE CARRIER FAMILY 17"/>
    <property type="match status" value="1"/>
</dbReference>
<feature type="domain" description="Major facilitator superfamily (MFS) profile" evidence="6">
    <location>
        <begin position="17"/>
        <end position="405"/>
    </location>
</feature>
<dbReference type="Proteomes" id="UP001222770">
    <property type="component" value="Unassembled WGS sequence"/>
</dbReference>
<evidence type="ECO:0000256" key="3">
    <source>
        <dbReference type="ARBA" id="ARBA00022989"/>
    </source>
</evidence>
<feature type="transmembrane region" description="Helical" evidence="5">
    <location>
        <begin position="143"/>
        <end position="165"/>
    </location>
</feature>
<feature type="transmembrane region" description="Helical" evidence="5">
    <location>
        <begin position="216"/>
        <end position="238"/>
    </location>
</feature>
<comment type="subcellular location">
    <subcellularLocation>
        <location evidence="1">Membrane</location>
        <topology evidence="1">Multi-pass membrane protein</topology>
    </subcellularLocation>
</comment>
<reference evidence="7 8" key="1">
    <citation type="submission" date="2023-03" db="EMBL/GenBank/DDBJ databases">
        <title>Novosphingobium cyanobacteriorum sp. nov., isolated from a eutrophic reservoir during the Microcystis bloom period.</title>
        <authorList>
            <person name="Kang M."/>
            <person name="Le V."/>
            <person name="Ko S.-R."/>
            <person name="Lee S.-A."/>
            <person name="Ahn C.-Y."/>
        </authorList>
    </citation>
    <scope>NUCLEOTIDE SEQUENCE [LARGE SCALE GENOMIC DNA]</scope>
    <source>
        <strain evidence="7 8">HBC54</strain>
    </source>
</reference>
<organism evidence="7 8">
    <name type="scientific">Novosphingobium cyanobacteriorum</name>
    <dbReference type="NCBI Taxonomy" id="3024215"/>
    <lineage>
        <taxon>Bacteria</taxon>
        <taxon>Pseudomonadati</taxon>
        <taxon>Pseudomonadota</taxon>
        <taxon>Alphaproteobacteria</taxon>
        <taxon>Sphingomonadales</taxon>
        <taxon>Sphingomonadaceae</taxon>
        <taxon>Novosphingobium</taxon>
    </lineage>
</organism>
<dbReference type="SUPFAM" id="SSF103473">
    <property type="entry name" value="MFS general substrate transporter"/>
    <property type="match status" value="1"/>
</dbReference>
<evidence type="ECO:0000313" key="7">
    <source>
        <dbReference type="EMBL" id="MDF8332896.1"/>
    </source>
</evidence>
<dbReference type="InterPro" id="IPR050382">
    <property type="entry name" value="MFS_Na/Anion_cotransporter"/>
</dbReference>
<evidence type="ECO:0000256" key="5">
    <source>
        <dbReference type="SAM" id="Phobius"/>
    </source>
</evidence>
<feature type="transmembrane region" description="Helical" evidence="5">
    <location>
        <begin position="350"/>
        <end position="373"/>
    </location>
</feature>
<evidence type="ECO:0000256" key="1">
    <source>
        <dbReference type="ARBA" id="ARBA00004141"/>
    </source>
</evidence>